<dbReference type="EMBL" id="ADLD01000003">
    <property type="protein sequence ID" value="EHB93460.1"/>
    <property type="molecule type" value="Genomic_DNA"/>
</dbReference>
<evidence type="ECO:0000313" key="2">
    <source>
        <dbReference type="Proteomes" id="UP000006008"/>
    </source>
</evidence>
<dbReference type="Proteomes" id="UP000006008">
    <property type="component" value="Unassembled WGS sequence"/>
</dbReference>
<organism evidence="1 2">
    <name type="scientific">Alistipes indistinctus YIT 12060</name>
    <dbReference type="NCBI Taxonomy" id="742725"/>
    <lineage>
        <taxon>Bacteria</taxon>
        <taxon>Pseudomonadati</taxon>
        <taxon>Bacteroidota</taxon>
        <taxon>Bacteroidia</taxon>
        <taxon>Bacteroidales</taxon>
        <taxon>Rikenellaceae</taxon>
        <taxon>Alistipes</taxon>
    </lineage>
</organism>
<sequence>MKTRKLSLTSWSFGRAVRRFRSVKILKITRPSG</sequence>
<gene>
    <name evidence="1" type="ORF">HMPREF9450_00231</name>
</gene>
<name>G5H5M1_9BACT</name>
<dbReference type="HOGENOM" id="CLU_3380175_0_0_10"/>
<dbReference type="AlphaFoldDB" id="G5H5M1"/>
<accession>G5H5M1</accession>
<proteinExistence type="predicted"/>
<keyword evidence="2" id="KW-1185">Reference proteome</keyword>
<evidence type="ECO:0000313" key="1">
    <source>
        <dbReference type="EMBL" id="EHB93460.1"/>
    </source>
</evidence>
<protein>
    <submittedName>
        <fullName evidence="1">Uncharacterized protein</fullName>
    </submittedName>
</protein>
<reference evidence="1" key="1">
    <citation type="submission" date="2011-08" db="EMBL/GenBank/DDBJ databases">
        <title>The Genome Sequence of Alistipes indistinctus YIT 12060.</title>
        <authorList>
            <consortium name="The Broad Institute Genome Sequencing Platform"/>
            <person name="Earl A."/>
            <person name="Ward D."/>
            <person name="Feldgarden M."/>
            <person name="Gevers D."/>
            <person name="Morotomi M."/>
            <person name="Young S.K."/>
            <person name="Zeng Q."/>
            <person name="Gargeya S."/>
            <person name="Fitzgerald M."/>
            <person name="Haas B."/>
            <person name="Abouelleil A."/>
            <person name="Alvarado L."/>
            <person name="Arachchi H.M."/>
            <person name="Berlin A."/>
            <person name="Brown A."/>
            <person name="Chapman S.B."/>
            <person name="Chen Z."/>
            <person name="Dunbar C."/>
            <person name="Freedman E."/>
            <person name="Gearin G."/>
            <person name="Gellesch M."/>
            <person name="Goldberg J."/>
            <person name="Griggs A."/>
            <person name="Gujja S."/>
            <person name="Heiman D."/>
            <person name="Howarth C."/>
            <person name="Larson L."/>
            <person name="Lui A."/>
            <person name="MacDonald P.J.P."/>
            <person name="Montmayeur A."/>
            <person name="Murphy C."/>
            <person name="Neiman D."/>
            <person name="Pearson M."/>
            <person name="Priest M."/>
            <person name="Roberts A."/>
            <person name="Saif S."/>
            <person name="Shea T."/>
            <person name="Shenoy N."/>
            <person name="Sisk P."/>
            <person name="Stolte C."/>
            <person name="Sykes S."/>
            <person name="Wortman J."/>
            <person name="Nusbaum C."/>
            <person name="Birren B."/>
        </authorList>
    </citation>
    <scope>NUCLEOTIDE SEQUENCE [LARGE SCALE GENOMIC DNA]</scope>
    <source>
        <strain evidence="1">YIT 12060</strain>
    </source>
</reference>
<comment type="caution">
    <text evidence="1">The sequence shown here is derived from an EMBL/GenBank/DDBJ whole genome shotgun (WGS) entry which is preliminary data.</text>
</comment>